<evidence type="ECO:0008006" key="3">
    <source>
        <dbReference type="Google" id="ProtNLM"/>
    </source>
</evidence>
<dbReference type="Gene3D" id="3.10.180.10">
    <property type="entry name" value="2,3-Dihydroxybiphenyl 1,2-Dioxygenase, domain 1"/>
    <property type="match status" value="1"/>
</dbReference>
<accession>A0A969WBR9</accession>
<keyword evidence="2" id="KW-1185">Reference proteome</keyword>
<organism evidence="1 2">
    <name type="scientific">Solimonas marina</name>
    <dbReference type="NCBI Taxonomy" id="2714601"/>
    <lineage>
        <taxon>Bacteria</taxon>
        <taxon>Pseudomonadati</taxon>
        <taxon>Pseudomonadota</taxon>
        <taxon>Gammaproteobacteria</taxon>
        <taxon>Nevskiales</taxon>
        <taxon>Nevskiaceae</taxon>
        <taxon>Solimonas</taxon>
    </lineage>
</organism>
<proteinExistence type="predicted"/>
<gene>
    <name evidence="1" type="ORF">G7Y82_12395</name>
</gene>
<dbReference type="SUPFAM" id="SSF54593">
    <property type="entry name" value="Glyoxalase/Bleomycin resistance protein/Dihydroxybiphenyl dioxygenase"/>
    <property type="match status" value="1"/>
</dbReference>
<evidence type="ECO:0000313" key="2">
    <source>
        <dbReference type="Proteomes" id="UP000653472"/>
    </source>
</evidence>
<reference evidence="1" key="1">
    <citation type="submission" date="2020-03" db="EMBL/GenBank/DDBJ databases">
        <title>Solimonas marina sp. nov., isolated from deep seawater of the Pacific Ocean.</title>
        <authorList>
            <person name="Liu X."/>
            <person name="Lai Q."/>
            <person name="Sun F."/>
            <person name="Gai Y."/>
            <person name="Li G."/>
            <person name="Shao Z."/>
        </authorList>
    </citation>
    <scope>NUCLEOTIDE SEQUENCE</scope>
    <source>
        <strain evidence="1">C16B3</strain>
    </source>
</reference>
<sequence length="128" mass="14274">MASPARSGVLIYAKQLERVSLFYEQVLGASLLHADDEHRVLQSPDVQLIIHAIPLQFSERIVIANPPVPRQEQAIKPFFTVESLEAIERVVEEHGGQLCGPLWPGPGLRVRNVCDPEGNIVHLRERVA</sequence>
<dbReference type="EMBL" id="JAAVXB010000006">
    <property type="protein sequence ID" value="NKF23118.1"/>
    <property type="molecule type" value="Genomic_DNA"/>
</dbReference>
<evidence type="ECO:0000313" key="1">
    <source>
        <dbReference type="EMBL" id="NKF23118.1"/>
    </source>
</evidence>
<protein>
    <recommendedName>
        <fullName evidence="3">Glyoxalase-like domain-containing protein</fullName>
    </recommendedName>
</protein>
<dbReference type="Proteomes" id="UP000653472">
    <property type="component" value="Unassembled WGS sequence"/>
</dbReference>
<name>A0A969WBR9_9GAMM</name>
<dbReference type="AlphaFoldDB" id="A0A969WBR9"/>
<dbReference type="InterPro" id="IPR029068">
    <property type="entry name" value="Glyas_Bleomycin-R_OHBP_Dase"/>
</dbReference>
<comment type="caution">
    <text evidence="1">The sequence shown here is derived from an EMBL/GenBank/DDBJ whole genome shotgun (WGS) entry which is preliminary data.</text>
</comment>